<dbReference type="EMBL" id="JBHTBF010000001">
    <property type="protein sequence ID" value="MFC7315303.1"/>
    <property type="molecule type" value="Genomic_DNA"/>
</dbReference>
<dbReference type="NCBIfam" id="TIGR01172">
    <property type="entry name" value="cysE"/>
    <property type="match status" value="1"/>
</dbReference>
<keyword evidence="3" id="KW-0028">Amino-acid biosynthesis</keyword>
<dbReference type="Proteomes" id="UP001596547">
    <property type="component" value="Unassembled WGS sequence"/>
</dbReference>
<proteinExistence type="inferred from homology"/>
<dbReference type="PANTHER" id="PTHR42811">
    <property type="entry name" value="SERINE ACETYLTRANSFERASE"/>
    <property type="match status" value="1"/>
</dbReference>
<feature type="region of interest" description="Disordered" evidence="7">
    <location>
        <begin position="160"/>
        <end position="195"/>
    </location>
</feature>
<dbReference type="InterPro" id="IPR011004">
    <property type="entry name" value="Trimer_LpxA-like_sf"/>
</dbReference>
<dbReference type="GeneID" id="79314264"/>
<dbReference type="GO" id="GO:0170039">
    <property type="term" value="P:proteinogenic amino acid metabolic process"/>
    <property type="evidence" value="ECO:0007669"/>
    <property type="project" value="UniProtKB-ARBA"/>
</dbReference>
<evidence type="ECO:0000256" key="1">
    <source>
        <dbReference type="ARBA" id="ARBA00007274"/>
    </source>
</evidence>
<dbReference type="InterPro" id="IPR042122">
    <property type="entry name" value="Ser_AcTrfase_N_sf"/>
</dbReference>
<dbReference type="PIRSF" id="PIRSF000441">
    <property type="entry name" value="CysE"/>
    <property type="match status" value="1"/>
</dbReference>
<dbReference type="GO" id="GO:1901607">
    <property type="term" value="P:alpha-amino acid biosynthetic process"/>
    <property type="evidence" value="ECO:0007669"/>
    <property type="project" value="UniProtKB-ARBA"/>
</dbReference>
<dbReference type="InterPro" id="IPR005881">
    <property type="entry name" value="Ser_O-AcTrfase"/>
</dbReference>
<dbReference type="InterPro" id="IPR053376">
    <property type="entry name" value="Serine_acetyltransferase"/>
</dbReference>
<feature type="compositionally biased region" description="Low complexity" evidence="7">
    <location>
        <begin position="160"/>
        <end position="175"/>
    </location>
</feature>
<keyword evidence="4 8" id="KW-0808">Transferase</keyword>
<comment type="catalytic activity">
    <reaction evidence="6">
        <text>L-serine + acetyl-CoA = O-acetyl-L-serine + CoA</text>
        <dbReference type="Rhea" id="RHEA:24560"/>
        <dbReference type="ChEBI" id="CHEBI:33384"/>
        <dbReference type="ChEBI" id="CHEBI:57287"/>
        <dbReference type="ChEBI" id="CHEBI:57288"/>
        <dbReference type="ChEBI" id="CHEBI:58340"/>
        <dbReference type="EC" id="2.3.1.30"/>
    </reaction>
</comment>
<dbReference type="EC" id="2.3.1.30" evidence="2"/>
<gene>
    <name evidence="8" type="primary">cysE</name>
    <name evidence="8" type="ORF">ACFQPE_00635</name>
</gene>
<feature type="compositionally biased region" description="Basic and acidic residues" evidence="7">
    <location>
        <begin position="176"/>
        <end position="195"/>
    </location>
</feature>
<dbReference type="Gene3D" id="2.160.10.10">
    <property type="entry name" value="Hexapeptide repeat proteins"/>
    <property type="match status" value="1"/>
</dbReference>
<dbReference type="CDD" id="cd03354">
    <property type="entry name" value="LbH_SAT"/>
    <property type="match status" value="1"/>
</dbReference>
<evidence type="ECO:0000256" key="5">
    <source>
        <dbReference type="ARBA" id="ARBA00023315"/>
    </source>
</evidence>
<dbReference type="GO" id="GO:0170033">
    <property type="term" value="P:L-amino acid metabolic process"/>
    <property type="evidence" value="ECO:0007669"/>
    <property type="project" value="UniProtKB-ARBA"/>
</dbReference>
<reference evidence="8 9" key="1">
    <citation type="journal article" date="2019" name="Int. J. Syst. Evol. Microbiol.">
        <title>The Global Catalogue of Microorganisms (GCM) 10K type strain sequencing project: providing services to taxonomists for standard genome sequencing and annotation.</title>
        <authorList>
            <consortium name="The Broad Institute Genomics Platform"/>
            <consortium name="The Broad Institute Genome Sequencing Center for Infectious Disease"/>
            <person name="Wu L."/>
            <person name="Ma J."/>
        </authorList>
    </citation>
    <scope>NUCLEOTIDE SEQUENCE [LARGE SCALE GENOMIC DNA]</scope>
    <source>
        <strain evidence="8 9">PSR21</strain>
    </source>
</reference>
<evidence type="ECO:0000313" key="8">
    <source>
        <dbReference type="EMBL" id="MFC7315303.1"/>
    </source>
</evidence>
<dbReference type="Gene3D" id="1.10.3130.10">
    <property type="entry name" value="serine acetyltransferase, domain 1"/>
    <property type="match status" value="1"/>
</dbReference>
<evidence type="ECO:0000256" key="2">
    <source>
        <dbReference type="ARBA" id="ARBA00013266"/>
    </source>
</evidence>
<dbReference type="RefSeq" id="WP_276304708.1">
    <property type="nucleotide sequence ID" value="NZ_CP119992.1"/>
</dbReference>
<dbReference type="SUPFAM" id="SSF51161">
    <property type="entry name" value="Trimeric LpxA-like enzymes"/>
    <property type="match status" value="1"/>
</dbReference>
<dbReference type="NCBIfam" id="NF041874">
    <property type="entry name" value="EPS_EpsC"/>
    <property type="match status" value="1"/>
</dbReference>
<dbReference type="GO" id="GO:0006790">
    <property type="term" value="P:sulfur compound metabolic process"/>
    <property type="evidence" value="ECO:0007669"/>
    <property type="project" value="UniProtKB-ARBA"/>
</dbReference>
<organism evidence="8 9">
    <name type="scientific">Halomarina halobia</name>
    <dbReference type="NCBI Taxonomy" id="3033386"/>
    <lineage>
        <taxon>Archaea</taxon>
        <taxon>Methanobacteriati</taxon>
        <taxon>Methanobacteriota</taxon>
        <taxon>Stenosarchaea group</taxon>
        <taxon>Halobacteria</taxon>
        <taxon>Halobacteriales</taxon>
        <taxon>Natronomonadaceae</taxon>
        <taxon>Halomarina</taxon>
    </lineage>
</organism>
<dbReference type="InterPro" id="IPR018357">
    <property type="entry name" value="Hexapep_transf_CS"/>
</dbReference>
<comment type="similarity">
    <text evidence="1">Belongs to the transferase hexapeptide repeat family.</text>
</comment>
<evidence type="ECO:0000256" key="6">
    <source>
        <dbReference type="ARBA" id="ARBA00049486"/>
    </source>
</evidence>
<keyword evidence="9" id="KW-1185">Reference proteome</keyword>
<dbReference type="AlphaFoldDB" id="A0ABD6A423"/>
<dbReference type="FunFam" id="2.160.10.10:FF:000007">
    <property type="entry name" value="Serine acetyltransferase"/>
    <property type="match status" value="1"/>
</dbReference>
<dbReference type="InterPro" id="IPR045304">
    <property type="entry name" value="LbH_SAT"/>
</dbReference>
<keyword evidence="5 8" id="KW-0012">Acyltransferase</keyword>
<dbReference type="GO" id="GO:0009001">
    <property type="term" value="F:serine O-acetyltransferase activity"/>
    <property type="evidence" value="ECO:0007669"/>
    <property type="project" value="UniProtKB-EC"/>
</dbReference>
<name>A0ABD6A423_9EURY</name>
<dbReference type="PROSITE" id="PS00101">
    <property type="entry name" value="HEXAPEP_TRANSFERASES"/>
    <property type="match status" value="1"/>
</dbReference>
<accession>A0ABD6A423</accession>
<protein>
    <recommendedName>
        <fullName evidence="2">serine O-acetyltransferase</fullName>
        <ecNumber evidence="2">2.3.1.30</ecNumber>
    </recommendedName>
</protein>
<dbReference type="Pfam" id="PF00132">
    <property type="entry name" value="Hexapep"/>
    <property type="match status" value="1"/>
</dbReference>
<evidence type="ECO:0000256" key="3">
    <source>
        <dbReference type="ARBA" id="ARBA00022605"/>
    </source>
</evidence>
<sequence>MFDRLREDVRTALETDPAAKSATEVFLTYPGVHALWFYRAAAHLLDAGHPLAARVVSHVARVLTGVEIHPGATIGRRLFIDHGMGVVVGETAEVGEGVHMHHGVTLGGNSPEPVKRHPTVEDGVLIGANATLIGDITVGEGARVGAGAVVVEDVPPGTTVAGVPARPVGDAAADGADGRPSERARHSCDGRRSAG</sequence>
<evidence type="ECO:0000313" key="9">
    <source>
        <dbReference type="Proteomes" id="UP001596547"/>
    </source>
</evidence>
<dbReference type="InterPro" id="IPR001451">
    <property type="entry name" value="Hexapep"/>
</dbReference>
<evidence type="ECO:0000256" key="4">
    <source>
        <dbReference type="ARBA" id="ARBA00022679"/>
    </source>
</evidence>
<evidence type="ECO:0000256" key="7">
    <source>
        <dbReference type="SAM" id="MobiDB-lite"/>
    </source>
</evidence>
<comment type="caution">
    <text evidence="8">The sequence shown here is derived from an EMBL/GenBank/DDBJ whole genome shotgun (WGS) entry which is preliminary data.</text>
</comment>